<organism evidence="1 2">
    <name type="scientific">Fusobacterium necrophorum subsp. funduliforme B35</name>
    <dbReference type="NCBI Taxonomy" id="1226633"/>
    <lineage>
        <taxon>Bacteria</taxon>
        <taxon>Fusobacteriati</taxon>
        <taxon>Fusobacteriota</taxon>
        <taxon>Fusobacteriia</taxon>
        <taxon>Fusobacteriales</taxon>
        <taxon>Fusobacteriaceae</taxon>
        <taxon>Fusobacterium</taxon>
    </lineage>
</organism>
<sequence>MKKILVFLGKYDIIPKVYREKYKILMKSTFKGGATNEWLLTN</sequence>
<dbReference type="EMBL" id="AUZI01000008">
    <property type="protein sequence ID" value="KID50116.1"/>
    <property type="molecule type" value="Genomic_DNA"/>
</dbReference>
<reference evidence="1 2" key="1">
    <citation type="submission" date="2013-08" db="EMBL/GenBank/DDBJ databases">
        <title>An opportunistic ruminal bacterium that causes liver abscesses in cattle.</title>
        <authorList>
            <person name="Benahmed F.H."/>
            <person name="Rasmussen M."/>
            <person name="Harbottle H."/>
            <person name="Soppet D."/>
            <person name="Nagaraja T.G."/>
            <person name="Davidson M."/>
        </authorList>
    </citation>
    <scope>NUCLEOTIDE SEQUENCE [LARGE SCALE GENOMIC DNA]</scope>
    <source>
        <strain evidence="1 2">B35</strain>
    </source>
</reference>
<dbReference type="AlphaFoldDB" id="A0A0B4EKR4"/>
<gene>
    <name evidence="1" type="ORF">C095_01625</name>
</gene>
<dbReference type="Proteomes" id="UP000031184">
    <property type="component" value="Unassembled WGS sequence"/>
</dbReference>
<protein>
    <submittedName>
        <fullName evidence="1">Uncharacterized protein</fullName>
    </submittedName>
</protein>
<evidence type="ECO:0000313" key="1">
    <source>
        <dbReference type="EMBL" id="KID50116.1"/>
    </source>
</evidence>
<evidence type="ECO:0000313" key="2">
    <source>
        <dbReference type="Proteomes" id="UP000031184"/>
    </source>
</evidence>
<name>A0A0B4EKR4_9FUSO</name>
<comment type="caution">
    <text evidence="1">The sequence shown here is derived from an EMBL/GenBank/DDBJ whole genome shotgun (WGS) entry which is preliminary data.</text>
</comment>
<proteinExistence type="predicted"/>
<accession>A0A0B4EKR4</accession>